<dbReference type="EMBL" id="UGHP01000001">
    <property type="protein sequence ID" value="STQ79211.1"/>
    <property type="molecule type" value="Genomic_DNA"/>
</dbReference>
<dbReference type="Proteomes" id="UP000254821">
    <property type="component" value="Unassembled WGS sequence"/>
</dbReference>
<gene>
    <name evidence="1" type="ORF">NCTC8105_01281</name>
</gene>
<reference evidence="1 2" key="1">
    <citation type="submission" date="2018-06" db="EMBL/GenBank/DDBJ databases">
        <authorList>
            <consortium name="Pathogen Informatics"/>
            <person name="Doyle S."/>
        </authorList>
    </citation>
    <scope>NUCLEOTIDE SEQUENCE [LARGE SCALE GENOMIC DNA]</scope>
    <source>
        <strain evidence="1 2">NCTC8105</strain>
    </source>
</reference>
<evidence type="ECO:0000313" key="1">
    <source>
        <dbReference type="EMBL" id="STQ79211.1"/>
    </source>
</evidence>
<protein>
    <submittedName>
        <fullName evidence="1">Uncharacterized protein</fullName>
    </submittedName>
</protein>
<evidence type="ECO:0000313" key="2">
    <source>
        <dbReference type="Proteomes" id="UP000254821"/>
    </source>
</evidence>
<sequence length="73" mass="8259">MSIMVVDLVNNNHYRKGTPEGGLCHGAATSRKTPHFWILICHHHYLNILKIIVKLFFSGECDCFLFITGVENG</sequence>
<name>A0A377PGU5_HAFAL</name>
<accession>A0A377PGU5</accession>
<organism evidence="1 2">
    <name type="scientific">Hafnia alvei</name>
    <dbReference type="NCBI Taxonomy" id="569"/>
    <lineage>
        <taxon>Bacteria</taxon>
        <taxon>Pseudomonadati</taxon>
        <taxon>Pseudomonadota</taxon>
        <taxon>Gammaproteobacteria</taxon>
        <taxon>Enterobacterales</taxon>
        <taxon>Hafniaceae</taxon>
        <taxon>Hafnia</taxon>
    </lineage>
</organism>
<proteinExistence type="predicted"/>
<dbReference type="AlphaFoldDB" id="A0A377PGU5"/>